<dbReference type="RefSeq" id="XP_007918268.1">
    <property type="nucleotide sequence ID" value="XM_007920077.1"/>
</dbReference>
<organism evidence="2 3">
    <name type="scientific">Phaeoacremonium minimum (strain UCR-PA7)</name>
    <name type="common">Esca disease fungus</name>
    <name type="synonym">Togninia minima</name>
    <dbReference type="NCBI Taxonomy" id="1286976"/>
    <lineage>
        <taxon>Eukaryota</taxon>
        <taxon>Fungi</taxon>
        <taxon>Dikarya</taxon>
        <taxon>Ascomycota</taxon>
        <taxon>Pezizomycotina</taxon>
        <taxon>Sordariomycetes</taxon>
        <taxon>Sordariomycetidae</taxon>
        <taxon>Togniniales</taxon>
        <taxon>Togniniaceae</taxon>
        <taxon>Phaeoacremonium</taxon>
    </lineage>
</organism>
<dbReference type="AlphaFoldDB" id="R8BC52"/>
<evidence type="ECO:0000313" key="3">
    <source>
        <dbReference type="Proteomes" id="UP000014074"/>
    </source>
</evidence>
<dbReference type="OrthoDB" id="5239982at2759"/>
<dbReference type="KEGG" id="tmn:UCRPA7_7549"/>
<dbReference type="eggNOG" id="ENOG502R6UB">
    <property type="taxonomic scope" value="Eukaryota"/>
</dbReference>
<dbReference type="Proteomes" id="UP000014074">
    <property type="component" value="Unassembled WGS sequence"/>
</dbReference>
<name>R8BC52_PHAM7</name>
<dbReference type="GeneID" id="19328317"/>
<protein>
    <recommendedName>
        <fullName evidence="4">AA1-like domain-containing protein</fullName>
    </recommendedName>
</protein>
<dbReference type="EMBL" id="KB933309">
    <property type="protein sequence ID" value="EON96874.1"/>
    <property type="molecule type" value="Genomic_DNA"/>
</dbReference>
<feature type="signal peptide" evidence="1">
    <location>
        <begin position="1"/>
        <end position="16"/>
    </location>
</feature>
<accession>R8BC52</accession>
<evidence type="ECO:0008006" key="4">
    <source>
        <dbReference type="Google" id="ProtNLM"/>
    </source>
</evidence>
<proteinExistence type="predicted"/>
<reference evidence="3" key="1">
    <citation type="journal article" date="2013" name="Genome Announc.">
        <title>Draft genome sequence of the ascomycete Phaeoacremonium aleophilum strain UCR-PA7, a causal agent of the esca disease complex in grapevines.</title>
        <authorList>
            <person name="Blanco-Ulate B."/>
            <person name="Rolshausen P."/>
            <person name="Cantu D."/>
        </authorList>
    </citation>
    <scope>NUCLEOTIDE SEQUENCE [LARGE SCALE GENOMIC DNA]</scope>
    <source>
        <strain evidence="3">UCR-PA7</strain>
    </source>
</reference>
<dbReference type="HOGENOM" id="CLU_110370_0_0_1"/>
<evidence type="ECO:0000256" key="1">
    <source>
        <dbReference type="SAM" id="SignalP"/>
    </source>
</evidence>
<gene>
    <name evidence="2" type="ORF">UCRPA7_7549</name>
</gene>
<evidence type="ECO:0000313" key="2">
    <source>
        <dbReference type="EMBL" id="EON96874.1"/>
    </source>
</evidence>
<sequence>MKFLVVLVSLAPLASSLPTYALPKTFVAAEGCELPEGYVLSKFTTWTPVGSNDTSISFNYFDESTNITTSCYKNSSSQAITSPGYAARYPCENSIVKFIWSNSKLGLIEEACPEDSSTSYEASGSVVPSLQCASKNCTVTGETGLQCTSANQTITAQFTSLQPAPPS</sequence>
<keyword evidence="3" id="KW-1185">Reference proteome</keyword>
<feature type="chain" id="PRO_5004462628" description="AA1-like domain-containing protein" evidence="1">
    <location>
        <begin position="17"/>
        <end position="167"/>
    </location>
</feature>
<keyword evidence="1" id="KW-0732">Signal</keyword>